<dbReference type="Gene3D" id="1.20.1250.20">
    <property type="entry name" value="MFS general substrate transporter like domains"/>
    <property type="match status" value="1"/>
</dbReference>
<dbReference type="PANTHER" id="PTHR42718:SF9">
    <property type="entry name" value="MAJOR FACILITATOR SUPERFAMILY MULTIDRUG TRANSPORTER MFSC"/>
    <property type="match status" value="1"/>
</dbReference>
<dbReference type="InterPro" id="IPR036259">
    <property type="entry name" value="MFS_trans_sf"/>
</dbReference>
<dbReference type="OrthoDB" id="102502at2"/>
<organism evidence="8 9">
    <name type="scientific">Paenibacillus ferrarius</name>
    <dbReference type="NCBI Taxonomy" id="1469647"/>
    <lineage>
        <taxon>Bacteria</taxon>
        <taxon>Bacillati</taxon>
        <taxon>Bacillota</taxon>
        <taxon>Bacilli</taxon>
        <taxon>Bacillales</taxon>
        <taxon>Paenibacillaceae</taxon>
        <taxon>Paenibacillus</taxon>
    </lineage>
</organism>
<dbReference type="InterPro" id="IPR005829">
    <property type="entry name" value="Sugar_transporter_CS"/>
</dbReference>
<feature type="transmembrane region" description="Helical" evidence="6">
    <location>
        <begin position="7"/>
        <end position="31"/>
    </location>
</feature>
<feature type="transmembrane region" description="Helical" evidence="6">
    <location>
        <begin position="434"/>
        <end position="450"/>
    </location>
</feature>
<dbReference type="PROSITE" id="PS50850">
    <property type="entry name" value="MFS"/>
    <property type="match status" value="1"/>
</dbReference>
<proteinExistence type="predicted"/>
<keyword evidence="2" id="KW-0813">Transport</keyword>
<feature type="transmembrane region" description="Helical" evidence="6">
    <location>
        <begin position="362"/>
        <end position="388"/>
    </location>
</feature>
<dbReference type="RefSeq" id="WP_079413859.1">
    <property type="nucleotide sequence ID" value="NZ_MBTG01000014.1"/>
</dbReference>
<keyword evidence="4 6" id="KW-1133">Transmembrane helix</keyword>
<evidence type="ECO:0000256" key="4">
    <source>
        <dbReference type="ARBA" id="ARBA00022989"/>
    </source>
</evidence>
<dbReference type="STRING" id="1469647.BC351_25960"/>
<dbReference type="PROSITE" id="PS00216">
    <property type="entry name" value="SUGAR_TRANSPORT_1"/>
    <property type="match status" value="1"/>
</dbReference>
<comment type="subcellular location">
    <subcellularLocation>
        <location evidence="1">Cell membrane</location>
        <topology evidence="1">Multi-pass membrane protein</topology>
    </subcellularLocation>
</comment>
<feature type="transmembrane region" description="Helical" evidence="6">
    <location>
        <begin position="231"/>
        <end position="250"/>
    </location>
</feature>
<evidence type="ECO:0000256" key="3">
    <source>
        <dbReference type="ARBA" id="ARBA00022692"/>
    </source>
</evidence>
<feature type="domain" description="Major facilitator superfamily (MFS) profile" evidence="7">
    <location>
        <begin position="8"/>
        <end position="453"/>
    </location>
</feature>
<dbReference type="AlphaFoldDB" id="A0A1V4HIP6"/>
<dbReference type="SUPFAM" id="SSF103473">
    <property type="entry name" value="MFS general substrate transporter"/>
    <property type="match status" value="1"/>
</dbReference>
<evidence type="ECO:0000256" key="2">
    <source>
        <dbReference type="ARBA" id="ARBA00022448"/>
    </source>
</evidence>
<evidence type="ECO:0000259" key="7">
    <source>
        <dbReference type="PROSITE" id="PS50850"/>
    </source>
</evidence>
<evidence type="ECO:0000313" key="9">
    <source>
        <dbReference type="Proteomes" id="UP000190626"/>
    </source>
</evidence>
<dbReference type="Gene3D" id="1.20.1720.10">
    <property type="entry name" value="Multidrug resistance protein D"/>
    <property type="match status" value="1"/>
</dbReference>
<feature type="transmembrane region" description="Helical" evidence="6">
    <location>
        <begin position="271"/>
        <end position="294"/>
    </location>
</feature>
<dbReference type="Proteomes" id="UP000190626">
    <property type="component" value="Unassembled WGS sequence"/>
</dbReference>
<feature type="transmembrane region" description="Helical" evidence="6">
    <location>
        <begin position="43"/>
        <end position="62"/>
    </location>
</feature>
<dbReference type="GO" id="GO:0022857">
    <property type="term" value="F:transmembrane transporter activity"/>
    <property type="evidence" value="ECO:0007669"/>
    <property type="project" value="InterPro"/>
</dbReference>
<keyword evidence="3 6" id="KW-0812">Transmembrane</keyword>
<feature type="transmembrane region" description="Helical" evidence="6">
    <location>
        <begin position="306"/>
        <end position="326"/>
    </location>
</feature>
<dbReference type="CDD" id="cd17321">
    <property type="entry name" value="MFS_MMR_MDR_like"/>
    <property type="match status" value="1"/>
</dbReference>
<evidence type="ECO:0000313" key="8">
    <source>
        <dbReference type="EMBL" id="OPH56867.1"/>
    </source>
</evidence>
<dbReference type="EMBL" id="MBTG01000014">
    <property type="protein sequence ID" value="OPH56867.1"/>
    <property type="molecule type" value="Genomic_DNA"/>
</dbReference>
<protein>
    <submittedName>
        <fullName evidence="8">MFS transporter</fullName>
    </submittedName>
</protein>
<dbReference type="InterPro" id="IPR011701">
    <property type="entry name" value="MFS"/>
</dbReference>
<dbReference type="PANTHER" id="PTHR42718">
    <property type="entry name" value="MAJOR FACILITATOR SUPERFAMILY MULTIDRUG TRANSPORTER MFSC"/>
    <property type="match status" value="1"/>
</dbReference>
<feature type="transmembrane region" description="Helical" evidence="6">
    <location>
        <begin position="132"/>
        <end position="156"/>
    </location>
</feature>
<dbReference type="Pfam" id="PF07690">
    <property type="entry name" value="MFS_1"/>
    <property type="match status" value="1"/>
</dbReference>
<feature type="transmembrane region" description="Helical" evidence="6">
    <location>
        <begin position="338"/>
        <end position="356"/>
    </location>
</feature>
<keyword evidence="9" id="KW-1185">Reference proteome</keyword>
<reference evidence="9" key="1">
    <citation type="submission" date="2016-07" db="EMBL/GenBank/DDBJ databases">
        <authorList>
            <person name="Florea S."/>
            <person name="Webb J.S."/>
            <person name="Jaromczyk J."/>
            <person name="Schardl C.L."/>
        </authorList>
    </citation>
    <scope>NUCLEOTIDE SEQUENCE [LARGE SCALE GENOMIC DNA]</scope>
    <source>
        <strain evidence="9">CY1</strain>
    </source>
</reference>
<feature type="transmembrane region" description="Helical" evidence="6">
    <location>
        <begin position="97"/>
        <end position="120"/>
    </location>
</feature>
<sequence>MNTRNRWLMISVGLGMLLNPLNSSMVSVAIPRLQNAFQLDFTVVSWIIFSFYIASAISNPVVGKASDLFGRKKIFLIGLVVAFVSSLLAPLSPNFGWLIVFRIVQSIGTSMMISVGMAIIRIHITEKQATALSVLTIFQSGAAAIGPFIGGILIHWWDWPAIFFVNIPFVVVSFLFCWKTIPKDEKPSSFVRGMSFRKWLDLIDASGILLFTVGLIALLVGLLSVKSSGHVSFMNVIVGLIGLIALGAFVRHELQAKSPFIPLRTFAKYPALTWVNVQFMVVNILFYALFFGIPSYLQTVRHVSEFHTGILMLSLGLCSLIASPLAGRWIDKSGPRSVLLVSAILMTLGSVWIVTLNQTSPVISVCLALAAFGISNGLNSVGMQAALFKSSPKEIIGVASGLFSTSRNLGAILSSLLISIVMGGSFSFRGFRELGIILTIIALSLVLMSWKRRESGELQEQTNSRSQGLDK</sequence>
<evidence type="ECO:0000256" key="1">
    <source>
        <dbReference type="ARBA" id="ARBA00004651"/>
    </source>
</evidence>
<evidence type="ECO:0000256" key="6">
    <source>
        <dbReference type="SAM" id="Phobius"/>
    </source>
</evidence>
<dbReference type="GO" id="GO:0005886">
    <property type="term" value="C:plasma membrane"/>
    <property type="evidence" value="ECO:0007669"/>
    <property type="project" value="UniProtKB-SubCell"/>
</dbReference>
<accession>A0A1V4HIP6</accession>
<feature type="transmembrane region" description="Helical" evidence="6">
    <location>
        <begin position="162"/>
        <end position="181"/>
    </location>
</feature>
<feature type="transmembrane region" description="Helical" evidence="6">
    <location>
        <begin position="74"/>
        <end position="91"/>
    </location>
</feature>
<name>A0A1V4HIP6_9BACL</name>
<evidence type="ECO:0000256" key="5">
    <source>
        <dbReference type="ARBA" id="ARBA00023136"/>
    </source>
</evidence>
<dbReference type="InterPro" id="IPR020846">
    <property type="entry name" value="MFS_dom"/>
</dbReference>
<keyword evidence="5 6" id="KW-0472">Membrane</keyword>
<feature type="transmembrane region" description="Helical" evidence="6">
    <location>
        <begin position="202"/>
        <end position="225"/>
    </location>
</feature>
<comment type="caution">
    <text evidence="8">The sequence shown here is derived from an EMBL/GenBank/DDBJ whole genome shotgun (WGS) entry which is preliminary data.</text>
</comment>
<gene>
    <name evidence="8" type="ORF">BC351_25960</name>
</gene>